<dbReference type="InterPro" id="IPR016193">
    <property type="entry name" value="Cytidine_deaminase-like"/>
</dbReference>
<evidence type="ECO:0008006" key="4">
    <source>
        <dbReference type="Google" id="ProtNLM"/>
    </source>
</evidence>
<sequence>MSPRTDSYLSLCLEQASLSSLHYRHGCIIVRGGKVIGKGYNDLKPRFNGGGILKTGRFGAGASSSSAIVVPKKKTSSKKKQIGKGSKALERNLATLENNELGGGCLANSPLSMHSEMMAVQSALSLSGSTTANGSARSSRYTYGTSKPTLTPSAKQHFSSPWVTQGSQPAQCTASRLRIKGRYLDYLNLNAVKEEPDRNSQKEEKKNVRQLAWSNTVKDRKKSPYELYQHNHHHNQAHHHTPEKVHPQHQQGGQQMEATKAHDDDGRINKGHANSPQFESAVKSHFGEHSKPRLQTASSFGSDVPSRNHLKTSPTILLPQGLKTAKSYKLADRIKDSRLRGSDLYVARLSRKDTSCDPNQHDDILDMQHVSKPTPTNDRPSPTTSLTGSLYDELRFCKERELLEDARSLRPLPRQRVATLSRPCYRCVSYMHSAGVKRVFWTNAKGEWEGAKVEELVDALEKADGSVGTESKALFVTKHEVLTLRRAWGS</sequence>
<feature type="region of interest" description="Disordered" evidence="1">
    <location>
        <begin position="195"/>
        <end position="220"/>
    </location>
</feature>
<evidence type="ECO:0000313" key="3">
    <source>
        <dbReference type="Proteomes" id="UP000664203"/>
    </source>
</evidence>
<feature type="region of interest" description="Disordered" evidence="1">
    <location>
        <begin position="128"/>
        <end position="167"/>
    </location>
</feature>
<name>A0A8H3I570_9LECA</name>
<comment type="caution">
    <text evidence="2">The sequence shown here is derived from an EMBL/GenBank/DDBJ whole genome shotgun (WGS) entry which is preliminary data.</text>
</comment>
<dbReference type="SUPFAM" id="SSF53927">
    <property type="entry name" value="Cytidine deaminase-like"/>
    <property type="match status" value="1"/>
</dbReference>
<feature type="region of interest" description="Disordered" evidence="1">
    <location>
        <begin position="233"/>
        <end position="312"/>
    </location>
</feature>
<feature type="compositionally biased region" description="Basic and acidic residues" evidence="1">
    <location>
        <begin position="259"/>
        <end position="268"/>
    </location>
</feature>
<dbReference type="OrthoDB" id="9972196at2759"/>
<reference evidence="2" key="1">
    <citation type="submission" date="2021-03" db="EMBL/GenBank/DDBJ databases">
        <authorList>
            <person name="Tagirdzhanova G."/>
        </authorList>
    </citation>
    <scope>NUCLEOTIDE SEQUENCE</scope>
</reference>
<dbReference type="GO" id="GO:0006139">
    <property type="term" value="P:nucleobase-containing compound metabolic process"/>
    <property type="evidence" value="ECO:0007669"/>
    <property type="project" value="UniProtKB-ARBA"/>
</dbReference>
<feature type="compositionally biased region" description="Polar residues" evidence="1">
    <location>
        <begin position="248"/>
        <end position="257"/>
    </location>
</feature>
<organism evidence="2 3">
    <name type="scientific">Alectoria fallacina</name>
    <dbReference type="NCBI Taxonomy" id="1903189"/>
    <lineage>
        <taxon>Eukaryota</taxon>
        <taxon>Fungi</taxon>
        <taxon>Dikarya</taxon>
        <taxon>Ascomycota</taxon>
        <taxon>Pezizomycotina</taxon>
        <taxon>Lecanoromycetes</taxon>
        <taxon>OSLEUM clade</taxon>
        <taxon>Lecanoromycetidae</taxon>
        <taxon>Lecanorales</taxon>
        <taxon>Lecanorineae</taxon>
        <taxon>Parmeliaceae</taxon>
        <taxon>Alectoria</taxon>
    </lineage>
</organism>
<dbReference type="AlphaFoldDB" id="A0A8H3I570"/>
<evidence type="ECO:0000313" key="2">
    <source>
        <dbReference type="EMBL" id="CAF9907765.1"/>
    </source>
</evidence>
<dbReference type="EMBL" id="CAJPDR010000024">
    <property type="protein sequence ID" value="CAF9907765.1"/>
    <property type="molecule type" value="Genomic_DNA"/>
</dbReference>
<dbReference type="Gene3D" id="3.40.140.10">
    <property type="entry name" value="Cytidine Deaminase, domain 2"/>
    <property type="match status" value="1"/>
</dbReference>
<dbReference type="GO" id="GO:0003824">
    <property type="term" value="F:catalytic activity"/>
    <property type="evidence" value="ECO:0007669"/>
    <property type="project" value="InterPro"/>
</dbReference>
<gene>
    <name evidence="2" type="ORF">ALECFALPRED_003871</name>
</gene>
<evidence type="ECO:0000256" key="1">
    <source>
        <dbReference type="SAM" id="MobiDB-lite"/>
    </source>
</evidence>
<accession>A0A8H3I570</accession>
<proteinExistence type="predicted"/>
<keyword evidence="3" id="KW-1185">Reference proteome</keyword>
<feature type="compositionally biased region" description="Basic and acidic residues" evidence="1">
    <location>
        <begin position="195"/>
        <end position="207"/>
    </location>
</feature>
<dbReference type="Proteomes" id="UP000664203">
    <property type="component" value="Unassembled WGS sequence"/>
</dbReference>
<protein>
    <recommendedName>
        <fullName evidence="4">CMP/dCMP-type deaminase domain-containing protein</fullName>
    </recommendedName>
</protein>